<accession>A0ABW7QSG5</accession>
<name>A0ABW7QSG5_9ACTN</name>
<sequence>MARHKRLLGSAVAVTAGAAIALGGTASLAQASGPHVVDGKGAAHNDWGDEGTLSRHSHANSNATRLWQTVLYADGAKWKDGNGNRHTFKKSDIDGNFGRKTESATKWWQHHEDLEDVDGIVGKETFGVADDFLDGPRGGGHVTYSGYKHDTGFKRLSGTYYVKIDGHWKKAAYNWRG</sequence>
<dbReference type="InterPro" id="IPR002477">
    <property type="entry name" value="Peptidoglycan-bd-like"/>
</dbReference>
<proteinExistence type="predicted"/>
<reference evidence="3 4" key="1">
    <citation type="submission" date="2024-10" db="EMBL/GenBank/DDBJ databases">
        <title>The Natural Products Discovery Center: Release of the First 8490 Sequenced Strains for Exploring Actinobacteria Biosynthetic Diversity.</title>
        <authorList>
            <person name="Kalkreuter E."/>
            <person name="Kautsar S.A."/>
            <person name="Yang D."/>
            <person name="Bader C.D."/>
            <person name="Teijaro C.N."/>
            <person name="Fluegel L."/>
            <person name="Davis C.M."/>
            <person name="Simpson J.R."/>
            <person name="Lauterbach L."/>
            <person name="Steele A.D."/>
            <person name="Gui C."/>
            <person name="Meng S."/>
            <person name="Li G."/>
            <person name="Viehrig K."/>
            <person name="Ye F."/>
            <person name="Su P."/>
            <person name="Kiefer A.F."/>
            <person name="Nichols A."/>
            <person name="Cepeda A.J."/>
            <person name="Yan W."/>
            <person name="Fan B."/>
            <person name="Jiang Y."/>
            <person name="Adhikari A."/>
            <person name="Zheng C.-J."/>
            <person name="Schuster L."/>
            <person name="Cowan T.M."/>
            <person name="Smanski M.J."/>
            <person name="Chevrette M.G."/>
            <person name="De Carvalho L.P.S."/>
            <person name="Shen B."/>
        </authorList>
    </citation>
    <scope>NUCLEOTIDE SEQUENCE [LARGE SCALE GENOMIC DNA]</scope>
    <source>
        <strain evidence="3 4">NPDC017990</strain>
    </source>
</reference>
<dbReference type="InterPro" id="IPR036366">
    <property type="entry name" value="PGBDSf"/>
</dbReference>
<keyword evidence="4" id="KW-1185">Reference proteome</keyword>
<feature type="chain" id="PRO_5046874465" evidence="1">
    <location>
        <begin position="32"/>
        <end position="177"/>
    </location>
</feature>
<gene>
    <name evidence="3" type="ORF">ACH4F9_21865</name>
</gene>
<dbReference type="RefSeq" id="WP_397713899.1">
    <property type="nucleotide sequence ID" value="NZ_JBIRGN010000004.1"/>
</dbReference>
<evidence type="ECO:0000256" key="1">
    <source>
        <dbReference type="SAM" id="SignalP"/>
    </source>
</evidence>
<evidence type="ECO:0000313" key="4">
    <source>
        <dbReference type="Proteomes" id="UP001610818"/>
    </source>
</evidence>
<comment type="caution">
    <text evidence="3">The sequence shown here is derived from an EMBL/GenBank/DDBJ whole genome shotgun (WGS) entry which is preliminary data.</text>
</comment>
<feature type="signal peptide" evidence="1">
    <location>
        <begin position="1"/>
        <end position="31"/>
    </location>
</feature>
<dbReference type="SUPFAM" id="SSF47090">
    <property type="entry name" value="PGBD-like"/>
    <property type="match status" value="1"/>
</dbReference>
<evidence type="ECO:0000259" key="2">
    <source>
        <dbReference type="Pfam" id="PF01471"/>
    </source>
</evidence>
<feature type="domain" description="Peptidoglycan binding-like" evidence="2">
    <location>
        <begin position="88"/>
        <end position="126"/>
    </location>
</feature>
<dbReference type="Proteomes" id="UP001610818">
    <property type="component" value="Unassembled WGS sequence"/>
</dbReference>
<protein>
    <submittedName>
        <fullName evidence="3">Peptidoglycan-binding domain-containing protein</fullName>
    </submittedName>
</protein>
<dbReference type="InterPro" id="IPR036365">
    <property type="entry name" value="PGBD-like_sf"/>
</dbReference>
<evidence type="ECO:0000313" key="3">
    <source>
        <dbReference type="EMBL" id="MFH8547653.1"/>
    </source>
</evidence>
<dbReference type="Pfam" id="PF01471">
    <property type="entry name" value="PG_binding_1"/>
    <property type="match status" value="1"/>
</dbReference>
<organism evidence="3 4">
    <name type="scientific">Streptomyces longisporoflavus</name>
    <dbReference type="NCBI Taxonomy" id="28044"/>
    <lineage>
        <taxon>Bacteria</taxon>
        <taxon>Bacillati</taxon>
        <taxon>Actinomycetota</taxon>
        <taxon>Actinomycetes</taxon>
        <taxon>Kitasatosporales</taxon>
        <taxon>Streptomycetaceae</taxon>
        <taxon>Streptomyces</taxon>
    </lineage>
</organism>
<keyword evidence="1" id="KW-0732">Signal</keyword>
<dbReference type="EMBL" id="JBIRGQ010000004">
    <property type="protein sequence ID" value="MFH8547653.1"/>
    <property type="molecule type" value="Genomic_DNA"/>
</dbReference>
<dbReference type="Gene3D" id="1.10.101.10">
    <property type="entry name" value="PGBD-like superfamily/PGBD"/>
    <property type="match status" value="1"/>
</dbReference>